<dbReference type="InterPro" id="IPR014756">
    <property type="entry name" value="Ig_E-set"/>
</dbReference>
<evidence type="ECO:0000313" key="6">
    <source>
        <dbReference type="Proteomes" id="UP000582974"/>
    </source>
</evidence>
<keyword evidence="5" id="KW-0503">Monooxygenase</keyword>
<feature type="chain" id="PRO_5039497747" evidence="3">
    <location>
        <begin position="34"/>
        <end position="267"/>
    </location>
</feature>
<dbReference type="CDD" id="cd21177">
    <property type="entry name" value="LPMO_AA10"/>
    <property type="match status" value="1"/>
</dbReference>
<name>A0A838AFD1_9PSEU</name>
<feature type="signal peptide" evidence="3">
    <location>
        <begin position="1"/>
        <end position="33"/>
    </location>
</feature>
<dbReference type="GO" id="GO:0005576">
    <property type="term" value="C:extracellular region"/>
    <property type="evidence" value="ECO:0007669"/>
    <property type="project" value="InterPro"/>
</dbReference>
<dbReference type="Pfam" id="PF02839">
    <property type="entry name" value="CBM_5_12"/>
    <property type="match status" value="1"/>
</dbReference>
<dbReference type="Gene3D" id="2.10.10.20">
    <property type="entry name" value="Carbohydrate-binding module superfamily 5/12"/>
    <property type="match status" value="1"/>
</dbReference>
<comment type="caution">
    <text evidence="5">The sequence shown here is derived from an EMBL/GenBank/DDBJ whole genome shotgun (WGS) entry which is preliminary data.</text>
</comment>
<evidence type="ECO:0000313" key="5">
    <source>
        <dbReference type="EMBL" id="MBA0128036.1"/>
    </source>
</evidence>
<dbReference type="AlphaFoldDB" id="A0A838AFD1"/>
<dbReference type="InterPro" id="IPR051024">
    <property type="entry name" value="GlcNAc_Chitin_IntDeg"/>
</dbReference>
<dbReference type="GO" id="GO:0004553">
    <property type="term" value="F:hydrolase activity, hydrolyzing O-glycosyl compounds"/>
    <property type="evidence" value="ECO:0007669"/>
    <property type="project" value="InterPro"/>
</dbReference>
<dbReference type="SUPFAM" id="SSF81296">
    <property type="entry name" value="E set domains"/>
    <property type="match status" value="1"/>
</dbReference>
<gene>
    <name evidence="5" type="ORF">H0B56_21025</name>
</gene>
<reference evidence="5 6" key="1">
    <citation type="submission" date="2020-07" db="EMBL/GenBank/DDBJ databases">
        <title>Genome of Haloechinothrix sp.</title>
        <authorList>
            <person name="Tang S.-K."/>
            <person name="Yang L."/>
            <person name="Zhu W.-Y."/>
        </authorList>
    </citation>
    <scope>NUCLEOTIDE SEQUENCE [LARGE SCALE GENOMIC DNA]</scope>
    <source>
        <strain evidence="5 6">YIM 98757</strain>
    </source>
</reference>
<sequence length="267" mass="28502">MTHSTAARVGVAMFTGAATTVALGLVGAAPAAAHGYTDSPTSRQLHCADGTVTGCGQIRYEPQSVEGPDGFPETGPADGRICSAGNESFAALDDPRDGQWPTEQLTAGAEHEFSWSFTAAHSTEKFEYFVTNDSYDPARPLTRDMLEPTPFLTVPFSGQPPFEYSHTGTLPNDKEGQHLILAVWTVADTANAFYACHDVVFGDDGSDPGDPPDPDPGPAEWDESTVYYAGDEVSHQGVVYRAQWWTRGDEPGTGGPWGVWQRVDSGG</sequence>
<proteinExistence type="predicted"/>
<dbReference type="PANTHER" id="PTHR34823:SF1">
    <property type="entry name" value="CHITIN-BINDING TYPE-4 DOMAIN-CONTAINING PROTEIN"/>
    <property type="match status" value="1"/>
</dbReference>
<dbReference type="PANTHER" id="PTHR34823">
    <property type="entry name" value="GLCNAC-BINDING PROTEIN A"/>
    <property type="match status" value="1"/>
</dbReference>
<evidence type="ECO:0000256" key="3">
    <source>
        <dbReference type="SAM" id="SignalP"/>
    </source>
</evidence>
<dbReference type="Gene3D" id="2.70.50.50">
    <property type="entry name" value="chitin-binding protein cbp21"/>
    <property type="match status" value="1"/>
</dbReference>
<dbReference type="GO" id="GO:0030246">
    <property type="term" value="F:carbohydrate binding"/>
    <property type="evidence" value="ECO:0007669"/>
    <property type="project" value="InterPro"/>
</dbReference>
<dbReference type="Proteomes" id="UP000582974">
    <property type="component" value="Unassembled WGS sequence"/>
</dbReference>
<evidence type="ECO:0000259" key="4">
    <source>
        <dbReference type="SMART" id="SM00495"/>
    </source>
</evidence>
<keyword evidence="5" id="KW-0560">Oxidoreductase</keyword>
<dbReference type="CDD" id="cd12215">
    <property type="entry name" value="ChiC_BD"/>
    <property type="match status" value="1"/>
</dbReference>
<dbReference type="RefSeq" id="WP_180894829.1">
    <property type="nucleotide sequence ID" value="NZ_JACCKD010000009.1"/>
</dbReference>
<dbReference type="InterPro" id="IPR036573">
    <property type="entry name" value="CBM_sf_5/12"/>
</dbReference>
<accession>A0A838AFD1</accession>
<dbReference type="GO" id="GO:0004497">
    <property type="term" value="F:monooxygenase activity"/>
    <property type="evidence" value="ECO:0007669"/>
    <property type="project" value="UniProtKB-KW"/>
</dbReference>
<dbReference type="InterPro" id="IPR003610">
    <property type="entry name" value="CBM5/12"/>
</dbReference>
<dbReference type="EMBL" id="JACCKD010000009">
    <property type="protein sequence ID" value="MBA0128036.1"/>
    <property type="molecule type" value="Genomic_DNA"/>
</dbReference>
<dbReference type="Pfam" id="PF03067">
    <property type="entry name" value="LPMO_10"/>
    <property type="match status" value="1"/>
</dbReference>
<dbReference type="SUPFAM" id="SSF51055">
    <property type="entry name" value="Carbohydrate binding domain"/>
    <property type="match status" value="1"/>
</dbReference>
<keyword evidence="6" id="KW-1185">Reference proteome</keyword>
<evidence type="ECO:0000256" key="1">
    <source>
        <dbReference type="ARBA" id="ARBA00022729"/>
    </source>
</evidence>
<organism evidence="5 6">
    <name type="scientific">Haloechinothrix aidingensis</name>
    <dbReference type="NCBI Taxonomy" id="2752311"/>
    <lineage>
        <taxon>Bacteria</taxon>
        <taxon>Bacillati</taxon>
        <taxon>Actinomycetota</taxon>
        <taxon>Actinomycetes</taxon>
        <taxon>Pseudonocardiales</taxon>
        <taxon>Pseudonocardiaceae</taxon>
        <taxon>Haloechinothrix</taxon>
    </lineage>
</organism>
<keyword evidence="2" id="KW-0378">Hydrolase</keyword>
<evidence type="ECO:0000256" key="2">
    <source>
        <dbReference type="ARBA" id="ARBA00022801"/>
    </source>
</evidence>
<feature type="domain" description="Chitin-binding type-3" evidence="4">
    <location>
        <begin position="218"/>
        <end position="263"/>
    </location>
</feature>
<keyword evidence="1 3" id="KW-0732">Signal</keyword>
<protein>
    <submittedName>
        <fullName evidence="5">Lytic polysaccharide monooxygenase</fullName>
    </submittedName>
</protein>
<dbReference type="GO" id="GO:0005975">
    <property type="term" value="P:carbohydrate metabolic process"/>
    <property type="evidence" value="ECO:0007669"/>
    <property type="project" value="InterPro"/>
</dbReference>
<dbReference type="SMART" id="SM00495">
    <property type="entry name" value="ChtBD3"/>
    <property type="match status" value="1"/>
</dbReference>
<dbReference type="InterPro" id="IPR004302">
    <property type="entry name" value="Cellulose/chitin-bd_N"/>
</dbReference>